<dbReference type="InterPro" id="IPR036928">
    <property type="entry name" value="AS_sf"/>
</dbReference>
<dbReference type="PANTHER" id="PTHR42678">
    <property type="entry name" value="AMIDASE"/>
    <property type="match status" value="1"/>
</dbReference>
<dbReference type="AlphaFoldDB" id="K6Z1Y4"/>
<dbReference type="PANTHER" id="PTHR42678:SF34">
    <property type="entry name" value="OS04G0183300 PROTEIN"/>
    <property type="match status" value="1"/>
</dbReference>
<evidence type="ECO:0000259" key="1">
    <source>
        <dbReference type="Pfam" id="PF01425"/>
    </source>
</evidence>
<dbReference type="SUPFAM" id="SSF75304">
    <property type="entry name" value="Amidase signature (AS) enzymes"/>
    <property type="match status" value="1"/>
</dbReference>
<dbReference type="NCBIfam" id="NF006006">
    <property type="entry name" value="PRK08137.1"/>
    <property type="match status" value="1"/>
</dbReference>
<accession>K6Z1Y4</accession>
<keyword evidence="3" id="KW-1185">Reference proteome</keyword>
<keyword evidence="2" id="KW-0808">Transferase</keyword>
<dbReference type="STRING" id="1121922.GCA_000428905_03591"/>
<evidence type="ECO:0000313" key="2">
    <source>
        <dbReference type="EMBL" id="GAC30221.1"/>
    </source>
</evidence>
<dbReference type="Gene3D" id="3.90.1300.10">
    <property type="entry name" value="Amidase signature (AS) domain"/>
    <property type="match status" value="1"/>
</dbReference>
<organism evidence="2 3">
    <name type="scientific">Brumicola pallidula DSM 14239 = ACAM 615</name>
    <dbReference type="NCBI Taxonomy" id="1121922"/>
    <lineage>
        <taxon>Bacteria</taxon>
        <taxon>Pseudomonadati</taxon>
        <taxon>Pseudomonadota</taxon>
        <taxon>Gammaproteobacteria</taxon>
        <taxon>Alteromonadales</taxon>
        <taxon>Alteromonadaceae</taxon>
        <taxon>Brumicola</taxon>
    </lineage>
</organism>
<dbReference type="Proteomes" id="UP000006251">
    <property type="component" value="Unassembled WGS sequence"/>
</dbReference>
<dbReference type="Pfam" id="PF01425">
    <property type="entry name" value="Amidase"/>
    <property type="match status" value="1"/>
</dbReference>
<dbReference type="InterPro" id="IPR023631">
    <property type="entry name" value="Amidase_dom"/>
</dbReference>
<comment type="caution">
    <text evidence="2">The sequence shown here is derived from an EMBL/GenBank/DDBJ whole genome shotgun (WGS) entry which is preliminary data.</text>
</comment>
<protein>
    <submittedName>
        <fullName evidence="2">Aspartyl-tRNA(Asn)/glutamyl-tRNA (Gln) amidotransferase subunit A</fullName>
    </submittedName>
</protein>
<name>K6Z1Y4_9ALTE</name>
<dbReference type="RefSeq" id="WP_006014036.1">
    <property type="nucleotide sequence ID" value="NZ_AUAV01000024.1"/>
</dbReference>
<proteinExistence type="predicted"/>
<dbReference type="EMBL" id="BAEQ01000054">
    <property type="protein sequence ID" value="GAC30221.1"/>
    <property type="molecule type" value="Genomic_DNA"/>
</dbReference>
<feature type="domain" description="Amidase" evidence="1">
    <location>
        <begin position="94"/>
        <end position="543"/>
    </location>
</feature>
<dbReference type="GO" id="GO:0016740">
    <property type="term" value="F:transferase activity"/>
    <property type="evidence" value="ECO:0007669"/>
    <property type="project" value="UniProtKB-KW"/>
</dbReference>
<dbReference type="OrthoDB" id="9811471at2"/>
<evidence type="ECO:0000313" key="3">
    <source>
        <dbReference type="Proteomes" id="UP000006251"/>
    </source>
</evidence>
<sequence length="581" mass="62241">MNQSASMHKHESKLGSYKIALLLCLISLTGLLSSQTMAFTAAQKQNSSAQMATEVSPKHTAVVANAVLMTPSILDLSATQQATLISQGKLSSTELVSAYLTRIEAMDRKGPSVQSILSLNPNALGEAKQKDAEVAQGKTLGRLHGIPILVKDNIETSELPTTAGAIALAENNTQRDAPIIARLKAEGAIILGKTNLSQWANFRSNDSISGWSALGGQTRNPHSLDRSPCGSSAGSGAAIAAQFASLAIGTETNGSIICPAAMNGIVGVKPTVGLLSRTHIVPISVTQDTAGPMTRFVEDAALMLSIMAGTDPADPYTKLADGRKRDYTSDLDKPLKGKRIGVFTAVQGNHPAIISAFEASAKTMQALGAELVIIEKFETPEGFWDKALNVLLSEFKHELNLYLELAAPAVKARTLADLIEFNKANTREMVLFDQSLFEQSQVTTGYDKDYLDTVAFLQNATRKQGIDLLLTKYNVDAIMMPSRTPAFLIDPVFGDNFAGGSAGAGWLAAIAGYPHVSIPMGEMKGLPINLSFMGKAWDEALLLNLAYHYEKETKAIIKPSFAVGAYYTSYFREAMRPLKKN</sequence>
<gene>
    <name evidence="2" type="primary">gatA</name>
    <name evidence="2" type="ORF">GPAL_3373</name>
</gene>
<reference evidence="3" key="1">
    <citation type="journal article" date="2014" name="Environ. Microbiol.">
        <title>Comparative genomics of the marine bacterial genus Glaciecola reveals the high degree of genomic diversity and genomic characteristic for cold adaptation.</title>
        <authorList>
            <person name="Qin Q.L."/>
            <person name="Xie B.B."/>
            <person name="Yu Y."/>
            <person name="Shu Y.L."/>
            <person name="Rong J.C."/>
            <person name="Zhang Y.J."/>
            <person name="Zhao D.L."/>
            <person name="Chen X.L."/>
            <person name="Zhang X.Y."/>
            <person name="Chen B."/>
            <person name="Zhou B.C."/>
            <person name="Zhang Y.Z."/>
        </authorList>
    </citation>
    <scope>NUCLEOTIDE SEQUENCE [LARGE SCALE GENOMIC DNA]</scope>
    <source>
        <strain evidence="3">ACAM 615</strain>
    </source>
</reference>